<evidence type="ECO:0000313" key="2">
    <source>
        <dbReference type="EMBL" id="MDJ1184724.1"/>
    </source>
</evidence>
<reference evidence="2 3" key="1">
    <citation type="submission" date="2023-01" db="EMBL/GenBank/DDBJ databases">
        <title>Novel diversity within Roseofilum (Cyanobacteria; Desertifilaceae) from marine benthic mats with descriptions of four novel species.</title>
        <authorList>
            <person name="Wang Y."/>
            <person name="Berthold D.E."/>
            <person name="Hu J."/>
            <person name="Lefler F.W."/>
            <person name="Laughinghouse H.D. IV."/>
        </authorList>
    </citation>
    <scope>NUCLEOTIDE SEQUENCE [LARGE SCALE GENOMIC DNA]</scope>
    <source>
        <strain evidence="2 3">BLCC-M143</strain>
    </source>
</reference>
<dbReference type="InterPro" id="IPR002716">
    <property type="entry name" value="PIN_dom"/>
</dbReference>
<dbReference type="Pfam" id="PF10130">
    <property type="entry name" value="PIN_2"/>
    <property type="match status" value="1"/>
</dbReference>
<gene>
    <name evidence="2" type="ORF">PMH09_16165</name>
</gene>
<protein>
    <submittedName>
        <fullName evidence="2">PIN domain-containing protein</fullName>
    </submittedName>
</protein>
<evidence type="ECO:0000259" key="1">
    <source>
        <dbReference type="Pfam" id="PF10130"/>
    </source>
</evidence>
<dbReference type="Proteomes" id="UP001232992">
    <property type="component" value="Unassembled WGS sequence"/>
</dbReference>
<proteinExistence type="predicted"/>
<name>A0ABT7BZT8_9CYAN</name>
<dbReference type="RefSeq" id="WP_283759379.1">
    <property type="nucleotide sequence ID" value="NZ_JAQOSQ010000019.1"/>
</dbReference>
<sequence>MSSQPAIVIDTNILFSCLLSGESRFGEILLTSERDFFVCEQVIIELFKHKEKLVKISRLSEDEILQFYKILLKHISLYKEDLISEHNRINAYRLCQDIDESDTPHVALALELNGRLWTGDKKLKEGLKRKGFDRFFEPNSR</sequence>
<keyword evidence="3" id="KW-1185">Reference proteome</keyword>
<dbReference type="InterPro" id="IPR029060">
    <property type="entry name" value="PIN-like_dom_sf"/>
</dbReference>
<comment type="caution">
    <text evidence="2">The sequence shown here is derived from an EMBL/GenBank/DDBJ whole genome shotgun (WGS) entry which is preliminary data.</text>
</comment>
<dbReference type="SUPFAM" id="SSF88723">
    <property type="entry name" value="PIN domain-like"/>
    <property type="match status" value="1"/>
</dbReference>
<dbReference type="EMBL" id="JAQOSQ010000019">
    <property type="protein sequence ID" value="MDJ1184724.1"/>
    <property type="molecule type" value="Genomic_DNA"/>
</dbReference>
<organism evidence="2 3">
    <name type="scientific">Roseofilum casamattae BLCC-M143</name>
    <dbReference type="NCBI Taxonomy" id="3022442"/>
    <lineage>
        <taxon>Bacteria</taxon>
        <taxon>Bacillati</taxon>
        <taxon>Cyanobacteriota</taxon>
        <taxon>Cyanophyceae</taxon>
        <taxon>Desertifilales</taxon>
        <taxon>Desertifilaceae</taxon>
        <taxon>Roseofilum</taxon>
        <taxon>Roseofilum casamattae</taxon>
    </lineage>
</organism>
<dbReference type="CDD" id="cd09871">
    <property type="entry name" value="PIN_MtVapC28-VapC30-like"/>
    <property type="match status" value="1"/>
</dbReference>
<dbReference type="Gene3D" id="3.40.50.1010">
    <property type="entry name" value="5'-nuclease"/>
    <property type="match status" value="1"/>
</dbReference>
<evidence type="ECO:0000313" key="3">
    <source>
        <dbReference type="Proteomes" id="UP001232992"/>
    </source>
</evidence>
<feature type="domain" description="PIN" evidence="1">
    <location>
        <begin position="8"/>
        <end position="131"/>
    </location>
</feature>
<accession>A0ABT7BZT8</accession>